<dbReference type="STRING" id="1086011.HJ01_01966"/>
<dbReference type="AlphaFoldDB" id="H7FRV4"/>
<sequence>MKWIKIMFCILLCCISASAMAQSITVNDTYTAQNLVDLLTKNSSCASTSSASVSGDTFTGTQNSYGYFNSGTSTFPFTEGVLLSTWSSSNSVGPFLRNQGGGNSSWKGDLDLDQALGIKSINASVLEFDFVPLTNFISFNYIFASNEYQDDFPCRFSDGFAFLIKENSSAAIYKNIAVLPNTITPVSSENVHPIISFTNSSGSTSGCSALNEQYFGQSNTSTTSSSPINYSGQTIALNAQTEVIAGNSYHIKLVIADDEFVYYDSAVFLQAGSFVSKVDLGADRLLATNNGICFGQTYLIDTKLPPSYSYKWFKNNILLTTETDPSYTVTDAGTYKVEITLNPSTCIATNQITIEYTPEILLNNQTMIQCDADGDGISVFDLTKMDTAIKGNDPSLSAVVYYKTLSDAKAAINPITNPKNYNNTSANQIVYARVSNNYGCSNYAQLNLQISNNTIPTQNPITTCDGDTTQDGLYRFDLNSQVSMQVLQGLPQGLTVEYYLNLTDAVMQNNSLPNIFNNTVPNQQIIYARIINGADCYDITPITLVVNTFNPRDFQEENTFLCNGTAISLTVATGYSSYLWNTGATTNIITVSSAGDYSVKVSNGNGCEATKTFHINPSGIATITGAEIIDFSGNQNSILIEYTGVGNYEFSLDTSYFQNDPKFEGIAPGTYLAYVRDKNGCGLSVPYPVYVLDYPRFFTPNGDGFNDTWRIKNLDLLPKSTVTIYNRYGKLLKQLNSSAIYWNGFFNGHILPADDYWFSLNFEDGKIIKGHFSLKR</sequence>
<name>H7FRV4_FLAFP</name>
<feature type="signal peptide" evidence="1">
    <location>
        <begin position="1"/>
        <end position="21"/>
    </location>
</feature>
<dbReference type="Gene3D" id="2.60.40.10">
    <property type="entry name" value="Immunoglobulins"/>
    <property type="match status" value="1"/>
</dbReference>
<dbReference type="PATRIC" id="fig|1086011.3.peg.1919"/>
<comment type="caution">
    <text evidence="2">The sequence shown here is derived from an EMBL/GenBank/DDBJ whole genome shotgun (WGS) entry which is preliminary data.</text>
</comment>
<evidence type="ECO:0000313" key="3">
    <source>
        <dbReference type="Proteomes" id="UP000005566"/>
    </source>
</evidence>
<evidence type="ECO:0000313" key="2">
    <source>
        <dbReference type="EMBL" id="EIA08244.1"/>
    </source>
</evidence>
<reference evidence="2 3" key="1">
    <citation type="journal article" date="2014" name="Acta Crystallogr. D">
        <title>Structure-based characterization and antifreeze properties of a hyperactive ice-binding protein from the Antarctic bacterium Flavobacterium frigoris PS1.</title>
        <authorList>
            <person name="Do H."/>
            <person name="Kim S.J."/>
            <person name="Kim H.J."/>
            <person name="Lee J.H."/>
        </authorList>
    </citation>
    <scope>NUCLEOTIDE SEQUENCE [LARGE SCALE GENOMIC DNA]</scope>
    <source>
        <strain evidence="2 3">PS1</strain>
    </source>
</reference>
<dbReference type="Pfam" id="PF13585">
    <property type="entry name" value="CHU_C"/>
    <property type="match status" value="1"/>
</dbReference>
<evidence type="ECO:0008006" key="4">
    <source>
        <dbReference type="Google" id="ProtNLM"/>
    </source>
</evidence>
<dbReference type="EMBL" id="AHKF01000018">
    <property type="protein sequence ID" value="EIA08244.1"/>
    <property type="molecule type" value="Genomic_DNA"/>
</dbReference>
<dbReference type="Proteomes" id="UP000005566">
    <property type="component" value="Unassembled WGS sequence"/>
</dbReference>
<keyword evidence="3" id="KW-1185">Reference proteome</keyword>
<dbReference type="eggNOG" id="COG3291">
    <property type="taxonomic scope" value="Bacteria"/>
</dbReference>
<dbReference type="OrthoDB" id="9765926at2"/>
<dbReference type="NCBIfam" id="TIGR04131">
    <property type="entry name" value="Bac_Flav_CTERM"/>
    <property type="match status" value="1"/>
</dbReference>
<dbReference type="InterPro" id="IPR013783">
    <property type="entry name" value="Ig-like_fold"/>
</dbReference>
<protein>
    <recommendedName>
        <fullName evidence="4">Gliding motility-associated C-terminal domain-containing protein</fullName>
    </recommendedName>
</protein>
<accession>H7FRV4</accession>
<evidence type="ECO:0000256" key="1">
    <source>
        <dbReference type="SAM" id="SignalP"/>
    </source>
</evidence>
<feature type="chain" id="PRO_5003609647" description="Gliding motility-associated C-terminal domain-containing protein" evidence="1">
    <location>
        <begin position="22"/>
        <end position="776"/>
    </location>
</feature>
<dbReference type="NCBIfam" id="NF038133">
    <property type="entry name" value="choice_anch_L"/>
    <property type="match status" value="1"/>
</dbReference>
<proteinExistence type="predicted"/>
<organism evidence="2 3">
    <name type="scientific">Flavobacterium frigoris (strain PS1)</name>
    <dbReference type="NCBI Taxonomy" id="1086011"/>
    <lineage>
        <taxon>Bacteria</taxon>
        <taxon>Pseudomonadati</taxon>
        <taxon>Bacteroidota</taxon>
        <taxon>Flavobacteriia</taxon>
        <taxon>Flavobacteriales</taxon>
        <taxon>Flavobacteriaceae</taxon>
        <taxon>Flavobacterium</taxon>
    </lineage>
</organism>
<dbReference type="InterPro" id="IPR026341">
    <property type="entry name" value="T9SS_type_B"/>
</dbReference>
<dbReference type="RefSeq" id="WP_007138143.1">
    <property type="nucleotide sequence ID" value="NZ_AHKF01000018.1"/>
</dbReference>
<keyword evidence="1" id="KW-0732">Signal</keyword>
<gene>
    <name evidence="2" type="ORF">HJ01_01966</name>
</gene>
<dbReference type="InterPro" id="IPR049804">
    <property type="entry name" value="Choice_anch_L"/>
</dbReference>